<evidence type="ECO:0000313" key="2">
    <source>
        <dbReference type="EMBL" id="TWT35870.1"/>
    </source>
</evidence>
<protein>
    <submittedName>
        <fullName evidence="2">Chromosome partition protein Smc</fullName>
    </submittedName>
</protein>
<keyword evidence="1" id="KW-0175">Coiled coil</keyword>
<feature type="coiled-coil region" evidence="1">
    <location>
        <begin position="283"/>
        <end position="331"/>
    </location>
</feature>
<dbReference type="EMBL" id="SIHJ01000001">
    <property type="protein sequence ID" value="TWT35870.1"/>
    <property type="molecule type" value="Genomic_DNA"/>
</dbReference>
<proteinExistence type="predicted"/>
<dbReference type="Proteomes" id="UP000316714">
    <property type="component" value="Unassembled WGS sequence"/>
</dbReference>
<organism evidence="2 3">
    <name type="scientific">Posidoniimonas corsicana</name>
    <dbReference type="NCBI Taxonomy" id="1938618"/>
    <lineage>
        <taxon>Bacteria</taxon>
        <taxon>Pseudomonadati</taxon>
        <taxon>Planctomycetota</taxon>
        <taxon>Planctomycetia</taxon>
        <taxon>Pirellulales</taxon>
        <taxon>Lacipirellulaceae</taxon>
        <taxon>Posidoniimonas</taxon>
    </lineage>
</organism>
<comment type="caution">
    <text evidence="2">The sequence shown here is derived from an EMBL/GenBank/DDBJ whole genome shotgun (WGS) entry which is preliminary data.</text>
</comment>
<evidence type="ECO:0000256" key="1">
    <source>
        <dbReference type="SAM" id="Coils"/>
    </source>
</evidence>
<evidence type="ECO:0000313" key="3">
    <source>
        <dbReference type="Proteomes" id="UP000316714"/>
    </source>
</evidence>
<reference evidence="2 3" key="1">
    <citation type="submission" date="2019-02" db="EMBL/GenBank/DDBJ databases">
        <title>Deep-cultivation of Planctomycetes and their phenomic and genomic characterization uncovers novel biology.</title>
        <authorList>
            <person name="Wiegand S."/>
            <person name="Jogler M."/>
            <person name="Boedeker C."/>
            <person name="Pinto D."/>
            <person name="Vollmers J."/>
            <person name="Rivas-Marin E."/>
            <person name="Kohn T."/>
            <person name="Peeters S.H."/>
            <person name="Heuer A."/>
            <person name="Rast P."/>
            <person name="Oberbeckmann S."/>
            <person name="Bunk B."/>
            <person name="Jeske O."/>
            <person name="Meyerdierks A."/>
            <person name="Storesund J.E."/>
            <person name="Kallscheuer N."/>
            <person name="Luecker S."/>
            <person name="Lage O.M."/>
            <person name="Pohl T."/>
            <person name="Merkel B.J."/>
            <person name="Hornburger P."/>
            <person name="Mueller R.-W."/>
            <person name="Bruemmer F."/>
            <person name="Labrenz M."/>
            <person name="Spormann A.M."/>
            <person name="Op Den Camp H."/>
            <person name="Overmann J."/>
            <person name="Amann R."/>
            <person name="Jetten M.S.M."/>
            <person name="Mascher T."/>
            <person name="Medema M.H."/>
            <person name="Devos D.P."/>
            <person name="Kaster A.-K."/>
            <person name="Ovreas L."/>
            <person name="Rohde M."/>
            <person name="Galperin M.Y."/>
            <person name="Jogler C."/>
        </authorList>
    </citation>
    <scope>NUCLEOTIDE SEQUENCE [LARGE SCALE GENOMIC DNA]</scope>
    <source>
        <strain evidence="2 3">KOR34</strain>
    </source>
</reference>
<dbReference type="Gene3D" id="1.20.5.340">
    <property type="match status" value="1"/>
</dbReference>
<dbReference type="AlphaFoldDB" id="A0A5C5VD19"/>
<sequence length="345" mass="38229">MAITNAAVEQMRSLLNSGDLSEQQVDELMRLGRLIGPKPAPSGFRGGEPFWTSSTITEWSKTAKRSRADATVIATRAAVLDSGRSLMAKLTGRQRQRDMAAVETLDEVALDVMSGKATPEDVEARLEAIGATVADLDAVVTAVEARQELIRQQQAVAKAKSEVADLEREIAGISAEIKQATQPLRARITDLHPKLTEARQRSTGDLRLDKKLRDSAPEWLRAKAAEVAQQLTQARDESERLNREDTSLKAAVRRAREARSSVVRQVQLLAAAVAGDHEAKQKREQLNEQDRILNEQLASQKDRETAINKRRKELNREIQELQARAAEVDRVMITAPWPVPSDLED</sequence>
<feature type="coiled-coil region" evidence="1">
    <location>
        <begin position="142"/>
        <end position="176"/>
    </location>
</feature>
<name>A0A5C5VD19_9BACT</name>
<accession>A0A5C5VD19</accession>
<dbReference type="OrthoDB" id="5198511at2"/>
<gene>
    <name evidence="2" type="primary">smc_1</name>
    <name evidence="2" type="ORF">KOR34_07660</name>
</gene>
<dbReference type="RefSeq" id="WP_146562343.1">
    <property type="nucleotide sequence ID" value="NZ_SIHJ01000001.1"/>
</dbReference>
<keyword evidence="3" id="KW-1185">Reference proteome</keyword>